<keyword evidence="2" id="KW-1185">Reference proteome</keyword>
<protein>
    <submittedName>
        <fullName evidence="1">Uncharacterized protein</fullName>
    </submittedName>
</protein>
<name>A0AAD5MPY8_PARTN</name>
<organism evidence="1 2">
    <name type="scientific">Parelaphostrongylus tenuis</name>
    <name type="common">Meningeal worm</name>
    <dbReference type="NCBI Taxonomy" id="148309"/>
    <lineage>
        <taxon>Eukaryota</taxon>
        <taxon>Metazoa</taxon>
        <taxon>Ecdysozoa</taxon>
        <taxon>Nematoda</taxon>
        <taxon>Chromadorea</taxon>
        <taxon>Rhabditida</taxon>
        <taxon>Rhabditina</taxon>
        <taxon>Rhabditomorpha</taxon>
        <taxon>Strongyloidea</taxon>
        <taxon>Metastrongylidae</taxon>
        <taxon>Parelaphostrongylus</taxon>
    </lineage>
</organism>
<sequence length="78" mass="8871">MLMHQNIYVSTKKPLPTRKNQSIDNLNNAALIANDHNESQIPAPGSPEEEERLCQATKGRFEYQQSCRSSFLDYSSLD</sequence>
<accession>A0AAD5MPY8</accession>
<dbReference type="EMBL" id="JAHQIW010001476">
    <property type="protein sequence ID" value="KAJ1352597.1"/>
    <property type="molecule type" value="Genomic_DNA"/>
</dbReference>
<proteinExistence type="predicted"/>
<dbReference type="Proteomes" id="UP001196413">
    <property type="component" value="Unassembled WGS sequence"/>
</dbReference>
<evidence type="ECO:0000313" key="2">
    <source>
        <dbReference type="Proteomes" id="UP001196413"/>
    </source>
</evidence>
<comment type="caution">
    <text evidence="1">The sequence shown here is derived from an EMBL/GenBank/DDBJ whole genome shotgun (WGS) entry which is preliminary data.</text>
</comment>
<gene>
    <name evidence="1" type="ORF">KIN20_008989</name>
</gene>
<reference evidence="1" key="1">
    <citation type="submission" date="2021-06" db="EMBL/GenBank/DDBJ databases">
        <title>Parelaphostrongylus tenuis whole genome reference sequence.</title>
        <authorList>
            <person name="Garwood T.J."/>
            <person name="Larsen P.A."/>
            <person name="Fountain-Jones N.M."/>
            <person name="Garbe J.R."/>
            <person name="Macchietto M.G."/>
            <person name="Kania S.A."/>
            <person name="Gerhold R.W."/>
            <person name="Richards J.E."/>
            <person name="Wolf T.M."/>
        </authorList>
    </citation>
    <scope>NUCLEOTIDE SEQUENCE</scope>
    <source>
        <strain evidence="1">MNPRO001-30</strain>
        <tissue evidence="1">Meninges</tissue>
    </source>
</reference>
<dbReference type="AlphaFoldDB" id="A0AAD5MPY8"/>
<evidence type="ECO:0000313" key="1">
    <source>
        <dbReference type="EMBL" id="KAJ1352597.1"/>
    </source>
</evidence>